<dbReference type="GO" id="GO:0071038">
    <property type="term" value="P:TRAMP-dependent tRNA surveillance pathway"/>
    <property type="evidence" value="ECO:0007669"/>
    <property type="project" value="TreeGrafter"/>
</dbReference>
<dbReference type="GO" id="GO:0031499">
    <property type="term" value="C:TRAMP complex"/>
    <property type="evidence" value="ECO:0007669"/>
    <property type="project" value="TreeGrafter"/>
</dbReference>
<dbReference type="AlphaFoldDB" id="A0AAE0Y959"/>
<evidence type="ECO:0000256" key="1">
    <source>
        <dbReference type="ARBA" id="ARBA00004123"/>
    </source>
</evidence>
<dbReference type="PANTHER" id="PTHR46543:SF2">
    <property type="entry name" value="AGAP013096-PA"/>
    <property type="match status" value="1"/>
</dbReference>
<evidence type="ECO:0000256" key="4">
    <source>
        <dbReference type="SAM" id="Coils"/>
    </source>
</evidence>
<evidence type="ECO:0000313" key="6">
    <source>
        <dbReference type="EMBL" id="KAK3736661.1"/>
    </source>
</evidence>
<proteinExistence type="predicted"/>
<name>A0AAE0Y959_9GAST</name>
<dbReference type="Proteomes" id="UP001283361">
    <property type="component" value="Unassembled WGS sequence"/>
</dbReference>
<feature type="region of interest" description="Disordered" evidence="5">
    <location>
        <begin position="298"/>
        <end position="332"/>
    </location>
</feature>
<evidence type="ECO:0000256" key="5">
    <source>
        <dbReference type="SAM" id="MobiDB-lite"/>
    </source>
</evidence>
<feature type="coiled-coil region" evidence="4">
    <location>
        <begin position="215"/>
        <end position="267"/>
    </location>
</feature>
<evidence type="ECO:0000256" key="2">
    <source>
        <dbReference type="ARBA" id="ARBA00022737"/>
    </source>
</evidence>
<gene>
    <name evidence="6" type="ORF">RRG08_000260</name>
</gene>
<dbReference type="GO" id="GO:0071036">
    <property type="term" value="P:nuclear polyadenylation-dependent snoRNA catabolic process"/>
    <property type="evidence" value="ECO:0007669"/>
    <property type="project" value="TreeGrafter"/>
</dbReference>
<sequence>MYIDQPFHLSTRAEREERMRKEVVSAICQVQSSTVQQRHGRTKWWSRSASGLTSEAWKSQQDPDIPQIRQKIDHSSEDVMKTNSCKCVRLALLLLVALASHSGHAQVGPRSSTMNFLSTLSNNNNLPSANMVNPRYSQRSLSRLGPNDLDSFSSRRLIGGTSQFGNSLRPGGSRLSLSRELELRRVERQQALVQQRERQLHLRQQQLLQQEDAQVQQERYLRQQQQQRLQQQQQQQQEQQMLQQQQQQQQQQQLQQQQFQQQQMQQQMQQQPMQQQQLQFQQQQQQQFPQPVYQQPTPVMAHQVPQKQQQQQQQQLVMAPTSTFNSPTTLNNAPVVTSGAASSMQMLSTPGQASTIVTGPLQMPAPTATVMAQPVQLATANIASQPITYTVQQQPVVKMVPQAPAATTVQVAGGIPMTVAGPSATTTAVVNGQQVLTIPAAGQQPGWPQAQQPGAAGGAASPASSNANPQQSLAAMMNSPLGKALSMMGFSMDPNSLGPAAATAAMPGATNVAGSNTAGIPGMQTAAASTGMGMAGQMPGMFPGMMPGMNAMGGMNFPMGGMPGMANMGMGGMPGMMNPMYGGMGGGMGMMGMGMGMGMGMPFFFDMESPDSPDPPPEPAQPAPAAAGTGTVAGTAGGTAVGAAGGTAGGTVVTGAATSGIAGPTTVNNTGITATATPDAHPAQSAAAAAAVAGAEATTVIISGPNAAVVGGTAIPAAAVGGGAAVAPVAPLTGSELDAAVASITEQAMRAMKQAYGIRGAAAGTSQVSEATSALVAKAMAAATQAQAQADAAAATAVLIGAEGAGAAPKVLTAAPAQGVAEATQPVASLPGIEGVVPGQLMTTNSNFTTPTNATRQTILYSYPPMVMETDAVNGAKDTVKTSLRIPSELQNISVAPEVVQMASGKVAEIPNNTLVAQETVAVNAGRIPVPSERLAKRTTVAPTRNPFVSETILVESSGISEIPRGMPVTTGPKRIPVAPKRVPVAPERLPETAVQATTRVPVAQHPTSQHPVPPKKINLGNFTIELGNKSLGALLDHLIIYFNITTPTPAINRQLPVRSASITTVRSPTTTDEEAGEAAREAAEEAALAKYRRPGRPNSLSRTFTKEERSMLFDYYDFLYNQFSNFDFSFW</sequence>
<feature type="compositionally biased region" description="Polar residues" evidence="5">
    <location>
        <begin position="150"/>
        <end position="166"/>
    </location>
</feature>
<feature type="region of interest" description="Disordered" evidence="5">
    <location>
        <begin position="443"/>
        <end position="469"/>
    </location>
</feature>
<feature type="region of interest" description="Disordered" evidence="5">
    <location>
        <begin position="605"/>
        <end position="631"/>
    </location>
</feature>
<keyword evidence="7" id="KW-1185">Reference proteome</keyword>
<evidence type="ECO:0000313" key="7">
    <source>
        <dbReference type="Proteomes" id="UP001283361"/>
    </source>
</evidence>
<dbReference type="GO" id="GO:0071031">
    <property type="term" value="P:nuclear mRNA surveillance of mRNA 3'-end processing"/>
    <property type="evidence" value="ECO:0007669"/>
    <property type="project" value="TreeGrafter"/>
</dbReference>
<dbReference type="InterPro" id="IPR051644">
    <property type="entry name" value="TRAMP_AT-DNA-binding"/>
</dbReference>
<feature type="compositionally biased region" description="Polar residues" evidence="5">
    <location>
        <begin position="320"/>
        <end position="332"/>
    </location>
</feature>
<organism evidence="6 7">
    <name type="scientific">Elysia crispata</name>
    <name type="common">lettuce slug</name>
    <dbReference type="NCBI Taxonomy" id="231223"/>
    <lineage>
        <taxon>Eukaryota</taxon>
        <taxon>Metazoa</taxon>
        <taxon>Spiralia</taxon>
        <taxon>Lophotrochozoa</taxon>
        <taxon>Mollusca</taxon>
        <taxon>Gastropoda</taxon>
        <taxon>Heterobranchia</taxon>
        <taxon>Euthyneura</taxon>
        <taxon>Panpulmonata</taxon>
        <taxon>Sacoglossa</taxon>
        <taxon>Placobranchoidea</taxon>
        <taxon>Plakobranchidae</taxon>
        <taxon>Elysia</taxon>
    </lineage>
</organism>
<feature type="compositionally biased region" description="Low complexity" evidence="5">
    <location>
        <begin position="306"/>
        <end position="315"/>
    </location>
</feature>
<keyword evidence="4" id="KW-0175">Coiled coil</keyword>
<feature type="region of interest" description="Disordered" evidence="5">
    <location>
        <begin position="139"/>
        <end position="173"/>
    </location>
</feature>
<keyword evidence="3" id="KW-0539">Nucleus</keyword>
<reference evidence="6" key="1">
    <citation type="journal article" date="2023" name="G3 (Bethesda)">
        <title>A reference genome for the long-term kleptoplast-retaining sea slug Elysia crispata morphotype clarki.</title>
        <authorList>
            <person name="Eastman K.E."/>
            <person name="Pendleton A.L."/>
            <person name="Shaikh M.A."/>
            <person name="Suttiyut T."/>
            <person name="Ogas R."/>
            <person name="Tomko P."/>
            <person name="Gavelis G."/>
            <person name="Widhalm J.R."/>
            <person name="Wisecaver J.H."/>
        </authorList>
    </citation>
    <scope>NUCLEOTIDE SEQUENCE</scope>
    <source>
        <strain evidence="6">ECLA1</strain>
    </source>
</reference>
<dbReference type="GO" id="GO:0071039">
    <property type="term" value="P:nuclear polyadenylation-dependent CUT catabolic process"/>
    <property type="evidence" value="ECO:0007669"/>
    <property type="project" value="TreeGrafter"/>
</dbReference>
<dbReference type="GO" id="GO:0003723">
    <property type="term" value="F:RNA binding"/>
    <property type="evidence" value="ECO:0007669"/>
    <property type="project" value="TreeGrafter"/>
</dbReference>
<evidence type="ECO:0000256" key="3">
    <source>
        <dbReference type="ARBA" id="ARBA00023242"/>
    </source>
</evidence>
<accession>A0AAE0Y959</accession>
<dbReference type="GO" id="GO:0071035">
    <property type="term" value="P:nuclear polyadenylation-dependent rRNA catabolic process"/>
    <property type="evidence" value="ECO:0007669"/>
    <property type="project" value="TreeGrafter"/>
</dbReference>
<feature type="compositionally biased region" description="Pro residues" evidence="5">
    <location>
        <begin position="612"/>
        <end position="622"/>
    </location>
</feature>
<protein>
    <submittedName>
        <fullName evidence="6">Uncharacterized protein</fullName>
    </submittedName>
</protein>
<keyword evidence="2" id="KW-0677">Repeat</keyword>
<comment type="caution">
    <text evidence="6">The sequence shown here is derived from an EMBL/GenBank/DDBJ whole genome shotgun (WGS) entry which is preliminary data.</text>
</comment>
<dbReference type="PANTHER" id="PTHR46543">
    <property type="entry name" value="ZINC FINGER CCHC DOMAIN-CONTAINING PROTEIN 7"/>
    <property type="match status" value="1"/>
</dbReference>
<comment type="subcellular location">
    <subcellularLocation>
        <location evidence="1">Nucleus</location>
    </subcellularLocation>
</comment>
<dbReference type="GO" id="GO:0071037">
    <property type="term" value="P:nuclear polyadenylation-dependent snRNA catabolic process"/>
    <property type="evidence" value="ECO:0007669"/>
    <property type="project" value="TreeGrafter"/>
</dbReference>
<dbReference type="EMBL" id="JAWDGP010006697">
    <property type="protein sequence ID" value="KAK3736661.1"/>
    <property type="molecule type" value="Genomic_DNA"/>
</dbReference>